<dbReference type="EMBL" id="AP023287">
    <property type="protein sequence ID" value="BCI52054.1"/>
    <property type="molecule type" value="Genomic_DNA"/>
</dbReference>
<feature type="region of interest" description="Disordered" evidence="1">
    <location>
        <begin position="1"/>
        <end position="24"/>
    </location>
</feature>
<organism evidence="2 3">
    <name type="scientific">Mycolicibacterium litorale</name>
    <dbReference type="NCBI Taxonomy" id="758802"/>
    <lineage>
        <taxon>Bacteria</taxon>
        <taxon>Bacillati</taxon>
        <taxon>Actinomycetota</taxon>
        <taxon>Actinomycetes</taxon>
        <taxon>Mycobacteriales</taxon>
        <taxon>Mycobacteriaceae</taxon>
        <taxon>Mycolicibacterium</taxon>
    </lineage>
</organism>
<evidence type="ECO:0000256" key="1">
    <source>
        <dbReference type="SAM" id="MobiDB-lite"/>
    </source>
</evidence>
<evidence type="ECO:0000313" key="2">
    <source>
        <dbReference type="EMBL" id="BCI52054.1"/>
    </source>
</evidence>
<proteinExistence type="predicted"/>
<name>A0A6S6NZX9_9MYCO</name>
<gene>
    <name evidence="2" type="ORF">NIIDNTM18_13320</name>
</gene>
<dbReference type="Proteomes" id="UP000515734">
    <property type="component" value="Chromosome"/>
</dbReference>
<feature type="compositionally biased region" description="Basic and acidic residues" evidence="1">
    <location>
        <begin position="1"/>
        <end position="13"/>
    </location>
</feature>
<accession>A0A6S6NZX9</accession>
<evidence type="ECO:0000313" key="3">
    <source>
        <dbReference type="Proteomes" id="UP000515734"/>
    </source>
</evidence>
<dbReference type="AlphaFoldDB" id="A0A6S6NZX9"/>
<protein>
    <submittedName>
        <fullName evidence="2">Uncharacterized protein</fullName>
    </submittedName>
</protein>
<reference evidence="2 3" key="1">
    <citation type="submission" date="2020-07" db="EMBL/GenBank/DDBJ databases">
        <title>Complete genome sequence of Mycolicibacterium litorale like strain isolated from cardiac implantable electronic device infection.</title>
        <authorList>
            <person name="Fukano H."/>
            <person name="Miyama H."/>
            <person name="Hoshino Y."/>
        </authorList>
    </citation>
    <scope>NUCLEOTIDE SEQUENCE [LARGE SCALE GENOMIC DNA]</scope>
    <source>
        <strain evidence="2 3">NIIDNTM18</strain>
    </source>
</reference>
<sequence length="96" mass="10096">MIDDAKPDRRTEGDPEVTGAPSHRDVAARVAGAQRFAISLPVVGRVPLPRPDQLAFYAALAGLVAVELVEWPVAVAIGAGHALVSRTQDNPPPQPD</sequence>